<dbReference type="PANTHER" id="PTHR12558:SF10">
    <property type="entry name" value="CELL DIVISION CYCLE PROTEIN 23 HOMOLOG"/>
    <property type="match status" value="1"/>
</dbReference>
<name>A0A812TZF2_9DINO</name>
<dbReference type="SUPFAM" id="SSF48452">
    <property type="entry name" value="TPR-like"/>
    <property type="match status" value="2"/>
</dbReference>
<feature type="repeat" description="TPR" evidence="7">
    <location>
        <begin position="759"/>
        <end position="792"/>
    </location>
</feature>
<protein>
    <submittedName>
        <fullName evidence="11">APC8 protein</fullName>
    </submittedName>
</protein>
<dbReference type="InterPro" id="IPR019734">
    <property type="entry name" value="TPR_rpt"/>
</dbReference>
<dbReference type="SMART" id="SM00028">
    <property type="entry name" value="TPR"/>
    <property type="match status" value="7"/>
</dbReference>
<dbReference type="GO" id="GO:0045842">
    <property type="term" value="P:positive regulation of mitotic metaphase/anaphase transition"/>
    <property type="evidence" value="ECO:0007669"/>
    <property type="project" value="TreeGrafter"/>
</dbReference>
<feature type="domain" description="Cdc23" evidence="10">
    <location>
        <begin position="502"/>
        <end position="698"/>
    </location>
</feature>
<dbReference type="Proteomes" id="UP000604046">
    <property type="component" value="Unassembled WGS sequence"/>
</dbReference>
<reference evidence="11" key="1">
    <citation type="submission" date="2021-02" db="EMBL/GenBank/DDBJ databases">
        <authorList>
            <person name="Dougan E. K."/>
            <person name="Rhodes N."/>
            <person name="Thang M."/>
            <person name="Chan C."/>
        </authorList>
    </citation>
    <scope>NUCLEOTIDE SEQUENCE</scope>
</reference>
<evidence type="ECO:0000256" key="1">
    <source>
        <dbReference type="ARBA" id="ARBA00022618"/>
    </source>
</evidence>
<evidence type="ECO:0000256" key="8">
    <source>
        <dbReference type="SAM" id="MobiDB-lite"/>
    </source>
</evidence>
<keyword evidence="3" id="KW-0498">Mitosis</keyword>
<dbReference type="GO" id="GO:0051301">
    <property type="term" value="P:cell division"/>
    <property type="evidence" value="ECO:0007669"/>
    <property type="project" value="UniProtKB-KW"/>
</dbReference>
<sequence>MQSQGGAAFAWGSQGATYSPLPIRAGTLELSGAQEELSPRSPRTPRSIPSQGGARLACSSWGSPVSASASPLMESEAGCDLSRFAAPIGMSVPLLLYVALWIVYFTSRNPAVRPTLLRVLLCCTAVIVAVPIFVFSAKAIMGSRVASGLKALSDLVLKMESRVDSVYVDIHEGIICIDGLEMKNPQNREWRSPYLLTAKRIRCHVLFRDFAKSKFRHLTVQELNISGVELMYEKTFDSSNVNDVLNKIAEVKDNLKPKENEPPRLTFRRVVVEDIAVRLQGLVAAMANIATADLRYEDFSEEVGPVGPEFLIVLLLKTFLKSAVSNVLGLNAFRSLVGYASNEERFCALVWGIAVTKAAQEGRGFMSVPSQQEVGRRSVVAVALLAPGLAHAEVDNPLPPPVVKDLERAAPKIQGGVDWFYFELLPAIKKELMDVAMEPESLAKLARPALPGAPELRAELHEAVQRLSFAELHSSTQWASELLAALPRGEVPMAMPAQSMSSSVLLAKAHFGMREYSRAAHALQSCPTHGKELHSEPWPVFFRCYALYLAGEKRREEDAAEVSDPAESSRVRNTELKTLEEDLSALHHEQKLDGLGLYVYGIVLKGLELKEDARRVLLESVHAFPCNWSAWLDIISISADLDDVSSCREELRLPLHWMSLFFEAAMQLELQRNESARDLYVMLRASFPESAYIASQIATCFYNLRNFDASQLAFEELRRRDPYRLSSLDTYSNILFVKEQAAALSHLARQAVKIDKYTPEACIIIGNYYSLKGEHEKAVIYFRRALALNCHFTPAWILMGHEFMEMKNTAAAIDAYRTAVTINRRDYRAWYGLGQTYELLSLHFYALFYYRRAMSLRPDDARMWCAMAQCYDHMDRKTEALKCYEKAHRCGDLERMALPRLARLHRDHGDQRQAAAYYSQMLELSGHARMVNAAAGVRPDPATVSAPLRPLGPSLGLASESVEALRFLMNFFAEEGRFAEAEACATQLLDTAGSEKALGSGAEGAYVPGALFQSPLDSEITFPMNQLASANVEADEDGWTTDIRDFQKACIDMSDAVGANDWPQADMLSFEPSH</sequence>
<evidence type="ECO:0000313" key="12">
    <source>
        <dbReference type="Proteomes" id="UP000604046"/>
    </source>
</evidence>
<keyword evidence="12" id="KW-1185">Reference proteome</keyword>
<accession>A0A812TZF2</accession>
<dbReference type="GO" id="GO:0031145">
    <property type="term" value="P:anaphase-promoting complex-dependent catabolic process"/>
    <property type="evidence" value="ECO:0007669"/>
    <property type="project" value="TreeGrafter"/>
</dbReference>
<keyword evidence="4" id="KW-0833">Ubl conjugation pathway</keyword>
<keyword evidence="9" id="KW-1133">Transmembrane helix</keyword>
<keyword evidence="6" id="KW-0131">Cell cycle</keyword>
<feature type="repeat" description="TPR" evidence="7">
    <location>
        <begin position="827"/>
        <end position="860"/>
    </location>
</feature>
<evidence type="ECO:0000256" key="9">
    <source>
        <dbReference type="SAM" id="Phobius"/>
    </source>
</evidence>
<organism evidence="11 12">
    <name type="scientific">Symbiodinium natans</name>
    <dbReference type="NCBI Taxonomy" id="878477"/>
    <lineage>
        <taxon>Eukaryota</taxon>
        <taxon>Sar</taxon>
        <taxon>Alveolata</taxon>
        <taxon>Dinophyceae</taxon>
        <taxon>Suessiales</taxon>
        <taxon>Symbiodiniaceae</taxon>
        <taxon>Symbiodinium</taxon>
    </lineage>
</organism>
<dbReference type="PROSITE" id="PS50005">
    <property type="entry name" value="TPR"/>
    <property type="match status" value="3"/>
</dbReference>
<comment type="caution">
    <text evidence="11">The sequence shown here is derived from an EMBL/GenBank/DDBJ whole genome shotgun (WGS) entry which is preliminary data.</text>
</comment>
<dbReference type="GO" id="GO:0005680">
    <property type="term" value="C:anaphase-promoting complex"/>
    <property type="evidence" value="ECO:0007669"/>
    <property type="project" value="InterPro"/>
</dbReference>
<evidence type="ECO:0000256" key="6">
    <source>
        <dbReference type="ARBA" id="ARBA00023306"/>
    </source>
</evidence>
<dbReference type="AlphaFoldDB" id="A0A812TZF2"/>
<keyword evidence="9" id="KW-0812">Transmembrane</keyword>
<evidence type="ECO:0000256" key="3">
    <source>
        <dbReference type="ARBA" id="ARBA00022776"/>
    </source>
</evidence>
<dbReference type="EMBL" id="CAJNDS010002613">
    <property type="protein sequence ID" value="CAE7545177.1"/>
    <property type="molecule type" value="Genomic_DNA"/>
</dbReference>
<dbReference type="GO" id="GO:0016567">
    <property type="term" value="P:protein ubiquitination"/>
    <property type="evidence" value="ECO:0007669"/>
    <property type="project" value="TreeGrafter"/>
</dbReference>
<dbReference type="InterPro" id="IPR007192">
    <property type="entry name" value="APC8"/>
</dbReference>
<proteinExistence type="predicted"/>
<gene>
    <name evidence="11" type="primary">APC8</name>
    <name evidence="11" type="ORF">SNAT2548_LOCUS30589</name>
</gene>
<keyword evidence="1" id="KW-0132">Cell division</keyword>
<evidence type="ECO:0000256" key="7">
    <source>
        <dbReference type="PROSITE-ProRule" id="PRU00339"/>
    </source>
</evidence>
<feature type="transmembrane region" description="Helical" evidence="9">
    <location>
        <begin position="116"/>
        <end position="137"/>
    </location>
</feature>
<dbReference type="Pfam" id="PF13181">
    <property type="entry name" value="TPR_8"/>
    <property type="match status" value="3"/>
</dbReference>
<dbReference type="Gene3D" id="1.25.40.10">
    <property type="entry name" value="Tetratricopeptide repeat domain"/>
    <property type="match status" value="2"/>
</dbReference>
<evidence type="ECO:0000259" key="10">
    <source>
        <dbReference type="Pfam" id="PF04049"/>
    </source>
</evidence>
<dbReference type="InterPro" id="IPR011990">
    <property type="entry name" value="TPR-like_helical_dom_sf"/>
</dbReference>
<feature type="transmembrane region" description="Helical" evidence="9">
    <location>
        <begin position="84"/>
        <end position="104"/>
    </location>
</feature>
<keyword evidence="5 7" id="KW-0802">TPR repeat</keyword>
<dbReference type="Pfam" id="PF04049">
    <property type="entry name" value="ANAPC8"/>
    <property type="match status" value="1"/>
</dbReference>
<evidence type="ECO:0000313" key="11">
    <source>
        <dbReference type="EMBL" id="CAE7545177.1"/>
    </source>
</evidence>
<keyword evidence="9" id="KW-0472">Membrane</keyword>
<evidence type="ECO:0000256" key="5">
    <source>
        <dbReference type="ARBA" id="ARBA00022803"/>
    </source>
</evidence>
<feature type="repeat" description="TPR" evidence="7">
    <location>
        <begin position="793"/>
        <end position="826"/>
    </location>
</feature>
<feature type="compositionally biased region" description="Low complexity" evidence="8">
    <location>
        <begin position="39"/>
        <end position="50"/>
    </location>
</feature>
<evidence type="ECO:0000256" key="4">
    <source>
        <dbReference type="ARBA" id="ARBA00022786"/>
    </source>
</evidence>
<dbReference type="PANTHER" id="PTHR12558">
    <property type="entry name" value="CELL DIVISION CYCLE 16,23,27"/>
    <property type="match status" value="1"/>
</dbReference>
<dbReference type="OrthoDB" id="659at2759"/>
<feature type="region of interest" description="Disordered" evidence="8">
    <location>
        <begin position="32"/>
        <end position="55"/>
    </location>
</feature>
<evidence type="ECO:0000256" key="2">
    <source>
        <dbReference type="ARBA" id="ARBA00022737"/>
    </source>
</evidence>
<keyword evidence="2" id="KW-0677">Repeat</keyword>